<keyword evidence="6" id="KW-0793">Thylakoid</keyword>
<evidence type="ECO:0000256" key="2">
    <source>
        <dbReference type="ARBA" id="ARBA00007046"/>
    </source>
</evidence>
<dbReference type="Proteomes" id="UP000187209">
    <property type="component" value="Unassembled WGS sequence"/>
</dbReference>
<keyword evidence="10" id="KW-1185">Reference proteome</keyword>
<dbReference type="InterPro" id="IPR026015">
    <property type="entry name" value="ATP_synth_OSCP/delta_N_sf"/>
</dbReference>
<dbReference type="GO" id="GO:0016020">
    <property type="term" value="C:membrane"/>
    <property type="evidence" value="ECO:0007669"/>
    <property type="project" value="UniProtKB-SubCell"/>
</dbReference>
<reference evidence="9 10" key="1">
    <citation type="submission" date="2016-11" db="EMBL/GenBank/DDBJ databases">
        <title>The macronuclear genome of Stentor coeruleus: a giant cell with tiny introns.</title>
        <authorList>
            <person name="Slabodnick M."/>
            <person name="Ruby J.G."/>
            <person name="Reiff S.B."/>
            <person name="Swart E.C."/>
            <person name="Gosai S."/>
            <person name="Prabakaran S."/>
            <person name="Witkowska E."/>
            <person name="Larue G.E."/>
            <person name="Fisher S."/>
            <person name="Freeman R.M."/>
            <person name="Gunawardena J."/>
            <person name="Chu W."/>
            <person name="Stover N.A."/>
            <person name="Gregory B.D."/>
            <person name="Nowacki M."/>
            <person name="Derisi J."/>
            <person name="Roy S.W."/>
            <person name="Marshall W.F."/>
            <person name="Sood P."/>
        </authorList>
    </citation>
    <scope>NUCLEOTIDE SEQUENCE [LARGE SCALE GENOMIC DNA]</scope>
    <source>
        <strain evidence="9">WM001</strain>
    </source>
</reference>
<evidence type="ECO:0000256" key="6">
    <source>
        <dbReference type="ARBA" id="ARBA00023078"/>
    </source>
</evidence>
<dbReference type="HAMAP" id="MF_01416">
    <property type="entry name" value="ATP_synth_delta_bact"/>
    <property type="match status" value="1"/>
</dbReference>
<evidence type="ECO:0000256" key="5">
    <source>
        <dbReference type="ARBA" id="ARBA00023065"/>
    </source>
</evidence>
<evidence type="ECO:0000313" key="9">
    <source>
        <dbReference type="EMBL" id="OMJ67664.1"/>
    </source>
</evidence>
<comment type="subcellular location">
    <subcellularLocation>
        <location evidence="1">Membrane</location>
    </subcellularLocation>
</comment>
<dbReference type="Gene3D" id="1.10.520.20">
    <property type="entry name" value="N-terminal domain of the delta subunit of the F1F0-ATP synthase"/>
    <property type="match status" value="1"/>
</dbReference>
<dbReference type="PANTHER" id="PTHR11910">
    <property type="entry name" value="ATP SYNTHASE DELTA CHAIN"/>
    <property type="match status" value="1"/>
</dbReference>
<dbReference type="SUPFAM" id="SSF47928">
    <property type="entry name" value="N-terminal domain of the delta subunit of the F1F0-ATP synthase"/>
    <property type="match status" value="1"/>
</dbReference>
<comment type="similarity">
    <text evidence="2">Belongs to the ATPase delta chain family.</text>
</comment>
<sequence>MFSVVLRKFSSFGDRYAITLFTAAQGANQVKEVSGDMKYIQELYTASPDFKVLLTDPTIGRAKSIEILNDLGAKALFCETTIRMVKMMANNKRLNYLAEVAKTYEVHVKSLEKKETVRVVSADQLADDEKKEVQKALQDMDKNKKYELTFSVDPSILGGLQLYFPSAFMELSLRSRYDKIKEEVSNIGV</sequence>
<dbReference type="OrthoDB" id="1262810at2759"/>
<comment type="caution">
    <text evidence="9">The sequence shown here is derived from an EMBL/GenBank/DDBJ whole genome shotgun (WGS) entry which is preliminary data.</text>
</comment>
<dbReference type="PRINTS" id="PR00125">
    <property type="entry name" value="ATPASEDELTA"/>
</dbReference>
<dbReference type="InterPro" id="IPR000711">
    <property type="entry name" value="ATPase_OSCP/dsu"/>
</dbReference>
<keyword evidence="7" id="KW-0472">Membrane</keyword>
<evidence type="ECO:0000256" key="4">
    <source>
        <dbReference type="ARBA" id="ARBA00022781"/>
    </source>
</evidence>
<evidence type="ECO:0000256" key="3">
    <source>
        <dbReference type="ARBA" id="ARBA00022448"/>
    </source>
</evidence>
<dbReference type="NCBIfam" id="TIGR01145">
    <property type="entry name" value="ATP_synt_delta"/>
    <property type="match status" value="1"/>
</dbReference>
<evidence type="ECO:0000256" key="8">
    <source>
        <dbReference type="ARBA" id="ARBA00023310"/>
    </source>
</evidence>
<keyword evidence="3" id="KW-0813">Transport</keyword>
<keyword evidence="4" id="KW-0375">Hydrogen ion transport</keyword>
<accession>A0A1R2AT21</accession>
<keyword evidence="5" id="KW-0406">Ion transport</keyword>
<dbReference type="EMBL" id="MPUH01001457">
    <property type="protein sequence ID" value="OMJ67664.1"/>
    <property type="molecule type" value="Genomic_DNA"/>
</dbReference>
<name>A0A1R2AT21_9CILI</name>
<dbReference type="AlphaFoldDB" id="A0A1R2AT21"/>
<organism evidence="9 10">
    <name type="scientific">Stentor coeruleus</name>
    <dbReference type="NCBI Taxonomy" id="5963"/>
    <lineage>
        <taxon>Eukaryota</taxon>
        <taxon>Sar</taxon>
        <taxon>Alveolata</taxon>
        <taxon>Ciliophora</taxon>
        <taxon>Postciliodesmatophora</taxon>
        <taxon>Heterotrichea</taxon>
        <taxon>Heterotrichida</taxon>
        <taxon>Stentoridae</taxon>
        <taxon>Stentor</taxon>
    </lineage>
</organism>
<protein>
    <recommendedName>
        <fullName evidence="11">ATP synthase subunit O, mitochondrial</fullName>
    </recommendedName>
</protein>
<evidence type="ECO:0008006" key="11">
    <source>
        <dbReference type="Google" id="ProtNLM"/>
    </source>
</evidence>
<proteinExistence type="inferred from homology"/>
<evidence type="ECO:0000256" key="1">
    <source>
        <dbReference type="ARBA" id="ARBA00004370"/>
    </source>
</evidence>
<dbReference type="GO" id="GO:0046933">
    <property type="term" value="F:proton-transporting ATP synthase activity, rotational mechanism"/>
    <property type="evidence" value="ECO:0007669"/>
    <property type="project" value="InterPro"/>
</dbReference>
<keyword evidence="8" id="KW-0066">ATP synthesis</keyword>
<evidence type="ECO:0000313" key="10">
    <source>
        <dbReference type="Proteomes" id="UP000187209"/>
    </source>
</evidence>
<dbReference type="Pfam" id="PF00213">
    <property type="entry name" value="OSCP"/>
    <property type="match status" value="1"/>
</dbReference>
<gene>
    <name evidence="9" type="ORF">SteCoe_35107</name>
</gene>
<evidence type="ECO:0000256" key="7">
    <source>
        <dbReference type="ARBA" id="ARBA00023136"/>
    </source>
</evidence>